<evidence type="ECO:0000256" key="9">
    <source>
        <dbReference type="ARBA" id="ARBA00023136"/>
    </source>
</evidence>
<dbReference type="InterPro" id="IPR036890">
    <property type="entry name" value="HATPase_C_sf"/>
</dbReference>
<dbReference type="GO" id="GO:0016301">
    <property type="term" value="F:kinase activity"/>
    <property type="evidence" value="ECO:0007669"/>
    <property type="project" value="UniProtKB-KW"/>
</dbReference>
<organism evidence="13 14">
    <name type="scientific">Polluticaenibacter yanchengensis</name>
    <dbReference type="NCBI Taxonomy" id="3014562"/>
    <lineage>
        <taxon>Bacteria</taxon>
        <taxon>Pseudomonadati</taxon>
        <taxon>Bacteroidota</taxon>
        <taxon>Chitinophagia</taxon>
        <taxon>Chitinophagales</taxon>
        <taxon>Chitinophagaceae</taxon>
        <taxon>Polluticaenibacter</taxon>
    </lineage>
</organism>
<keyword evidence="10" id="KW-0175">Coiled coil</keyword>
<dbReference type="EMBL" id="JAQGEF010000006">
    <property type="protein sequence ID" value="MDA3614559.1"/>
    <property type="molecule type" value="Genomic_DNA"/>
</dbReference>
<evidence type="ECO:0000256" key="8">
    <source>
        <dbReference type="ARBA" id="ARBA00022989"/>
    </source>
</evidence>
<keyword evidence="5" id="KW-0808">Transferase</keyword>
<evidence type="ECO:0000256" key="2">
    <source>
        <dbReference type="ARBA" id="ARBA00004651"/>
    </source>
</evidence>
<dbReference type="InterPro" id="IPR036097">
    <property type="entry name" value="HisK_dim/P_sf"/>
</dbReference>
<reference evidence="13 14" key="1">
    <citation type="submission" date="2022-12" db="EMBL/GenBank/DDBJ databases">
        <title>Chitinophagaceae gen. sp. nov., a new member of the family Chitinophagaceae, isolated from soil in a chemical factory.</title>
        <authorList>
            <person name="Ke Z."/>
        </authorList>
    </citation>
    <scope>NUCLEOTIDE SEQUENCE [LARGE SCALE GENOMIC DNA]</scope>
    <source>
        <strain evidence="13 14">LY-5</strain>
    </source>
</reference>
<evidence type="ECO:0000256" key="11">
    <source>
        <dbReference type="SAM" id="Phobius"/>
    </source>
</evidence>
<evidence type="ECO:0000259" key="12">
    <source>
        <dbReference type="PROSITE" id="PS50109"/>
    </source>
</evidence>
<keyword evidence="14" id="KW-1185">Reference proteome</keyword>
<feature type="transmembrane region" description="Helical" evidence="11">
    <location>
        <begin position="12"/>
        <end position="36"/>
    </location>
</feature>
<dbReference type="CDD" id="cd00082">
    <property type="entry name" value="HisKA"/>
    <property type="match status" value="1"/>
</dbReference>
<dbReference type="SUPFAM" id="SSF47384">
    <property type="entry name" value="Homodimeric domain of signal transducing histidine kinase"/>
    <property type="match status" value="1"/>
</dbReference>
<dbReference type="EC" id="2.7.13.3" evidence="3"/>
<dbReference type="InterPro" id="IPR050351">
    <property type="entry name" value="BphY/WalK/GraS-like"/>
</dbReference>
<protein>
    <recommendedName>
        <fullName evidence="3">histidine kinase</fullName>
        <ecNumber evidence="3">2.7.13.3</ecNumber>
    </recommendedName>
</protein>
<feature type="domain" description="Histidine kinase" evidence="12">
    <location>
        <begin position="228"/>
        <end position="431"/>
    </location>
</feature>
<keyword evidence="7 13" id="KW-0418">Kinase</keyword>
<evidence type="ECO:0000256" key="7">
    <source>
        <dbReference type="ARBA" id="ARBA00022777"/>
    </source>
</evidence>
<dbReference type="PROSITE" id="PS50109">
    <property type="entry name" value="HIS_KIN"/>
    <property type="match status" value="1"/>
</dbReference>
<dbReference type="Gene3D" id="1.10.287.130">
    <property type="match status" value="1"/>
</dbReference>
<sequence>MKKNLLQKSLKQLTIFAFIVFALSVPSYFLLVDWIWLKELDENNQLIAARIENEFNEQKINNEKLAESIAFWNEIQPVSKIESAANPLAKDSLYTIRRENSYSKSEAIDRFRGLKTNILINNKNYVLVVETNVEETEETVAYIAMVTLVFFMILVIGFWILNRKLSRKLWQPFQDTLEKLKSFQLNNQKRISFPETDIIEFNELNTTLDKLLQHNIAAYQSQKEFTENASHELQTPLAVLKNKIDLLLQSDDLTERQYHIAEEMNKAIIRSTRINKNLLLLAKIENNQFDSSTLIRLDTLIDQILDGLPTFFKDKNITITTHIQPAVEVTANSGLTEVLINNLVANAIRHTLPGGSIKIALSASGLEVSNSGEQPLNPDLLFKRFSRISADNNGSGLGLSIVQEICRFHNWEVSYNFKNATHIFFVRILTF</sequence>
<evidence type="ECO:0000256" key="4">
    <source>
        <dbReference type="ARBA" id="ARBA00022475"/>
    </source>
</evidence>
<dbReference type="InterPro" id="IPR003661">
    <property type="entry name" value="HisK_dim/P_dom"/>
</dbReference>
<comment type="subcellular location">
    <subcellularLocation>
        <location evidence="2">Cell membrane</location>
        <topology evidence="2">Multi-pass membrane protein</topology>
    </subcellularLocation>
</comment>
<name>A0ABT4UI97_9BACT</name>
<evidence type="ECO:0000256" key="5">
    <source>
        <dbReference type="ARBA" id="ARBA00022679"/>
    </source>
</evidence>
<gene>
    <name evidence="13" type="ORF">O3P16_07050</name>
</gene>
<evidence type="ECO:0000256" key="1">
    <source>
        <dbReference type="ARBA" id="ARBA00000085"/>
    </source>
</evidence>
<evidence type="ECO:0000256" key="6">
    <source>
        <dbReference type="ARBA" id="ARBA00022692"/>
    </source>
</evidence>
<evidence type="ECO:0000256" key="10">
    <source>
        <dbReference type="SAM" id="Coils"/>
    </source>
</evidence>
<dbReference type="PANTHER" id="PTHR45453">
    <property type="entry name" value="PHOSPHATE REGULON SENSOR PROTEIN PHOR"/>
    <property type="match status" value="1"/>
</dbReference>
<keyword evidence="4" id="KW-1003">Cell membrane</keyword>
<keyword evidence="8 11" id="KW-1133">Transmembrane helix</keyword>
<comment type="catalytic activity">
    <reaction evidence="1">
        <text>ATP + protein L-histidine = ADP + protein N-phospho-L-histidine.</text>
        <dbReference type="EC" id="2.7.13.3"/>
    </reaction>
</comment>
<evidence type="ECO:0000256" key="3">
    <source>
        <dbReference type="ARBA" id="ARBA00012438"/>
    </source>
</evidence>
<keyword evidence="6 11" id="KW-0812">Transmembrane</keyword>
<proteinExistence type="predicted"/>
<evidence type="ECO:0000313" key="13">
    <source>
        <dbReference type="EMBL" id="MDA3614559.1"/>
    </source>
</evidence>
<accession>A0ABT4UI97</accession>
<feature type="transmembrane region" description="Helical" evidence="11">
    <location>
        <begin position="140"/>
        <end position="161"/>
    </location>
</feature>
<dbReference type="PANTHER" id="PTHR45453:SF2">
    <property type="entry name" value="HISTIDINE KINASE"/>
    <property type="match status" value="1"/>
</dbReference>
<dbReference type="RefSeq" id="WP_407030884.1">
    <property type="nucleotide sequence ID" value="NZ_JAQGEF010000006.1"/>
</dbReference>
<dbReference type="Pfam" id="PF00512">
    <property type="entry name" value="HisKA"/>
    <property type="match status" value="1"/>
</dbReference>
<dbReference type="Proteomes" id="UP001210231">
    <property type="component" value="Unassembled WGS sequence"/>
</dbReference>
<dbReference type="SUPFAM" id="SSF55874">
    <property type="entry name" value="ATPase domain of HSP90 chaperone/DNA topoisomerase II/histidine kinase"/>
    <property type="match status" value="1"/>
</dbReference>
<dbReference type="InterPro" id="IPR005467">
    <property type="entry name" value="His_kinase_dom"/>
</dbReference>
<feature type="coiled-coil region" evidence="10">
    <location>
        <begin position="37"/>
        <end position="68"/>
    </location>
</feature>
<dbReference type="SMART" id="SM00387">
    <property type="entry name" value="HATPase_c"/>
    <property type="match status" value="1"/>
</dbReference>
<keyword evidence="9 11" id="KW-0472">Membrane</keyword>
<dbReference type="Gene3D" id="3.30.565.10">
    <property type="entry name" value="Histidine kinase-like ATPase, C-terminal domain"/>
    <property type="match status" value="1"/>
</dbReference>
<dbReference type="InterPro" id="IPR003594">
    <property type="entry name" value="HATPase_dom"/>
</dbReference>
<comment type="caution">
    <text evidence="13">The sequence shown here is derived from an EMBL/GenBank/DDBJ whole genome shotgun (WGS) entry which is preliminary data.</text>
</comment>
<dbReference type="Pfam" id="PF02518">
    <property type="entry name" value="HATPase_c"/>
    <property type="match status" value="1"/>
</dbReference>
<dbReference type="SMART" id="SM00388">
    <property type="entry name" value="HisKA"/>
    <property type="match status" value="1"/>
</dbReference>
<evidence type="ECO:0000313" key="14">
    <source>
        <dbReference type="Proteomes" id="UP001210231"/>
    </source>
</evidence>